<dbReference type="AlphaFoldDB" id="A0A6J4SZI1"/>
<evidence type="ECO:0000313" key="2">
    <source>
        <dbReference type="EMBL" id="CAA9509612.1"/>
    </source>
</evidence>
<feature type="transmembrane region" description="Helical" evidence="1">
    <location>
        <begin position="38"/>
        <end position="59"/>
    </location>
</feature>
<name>A0A6J4SZI1_9ACTN</name>
<organism evidence="2">
    <name type="scientific">uncultured Solirubrobacterales bacterium</name>
    <dbReference type="NCBI Taxonomy" id="768556"/>
    <lineage>
        <taxon>Bacteria</taxon>
        <taxon>Bacillati</taxon>
        <taxon>Actinomycetota</taxon>
        <taxon>Thermoleophilia</taxon>
        <taxon>Solirubrobacterales</taxon>
        <taxon>environmental samples</taxon>
    </lineage>
</organism>
<accession>A0A6J4SZI1</accession>
<keyword evidence="1" id="KW-1133">Transmembrane helix</keyword>
<reference evidence="2" key="1">
    <citation type="submission" date="2020-02" db="EMBL/GenBank/DDBJ databases">
        <authorList>
            <person name="Meier V. D."/>
        </authorList>
    </citation>
    <scope>NUCLEOTIDE SEQUENCE</scope>
    <source>
        <strain evidence="2">AVDCRST_MAG45</strain>
    </source>
</reference>
<proteinExistence type="predicted"/>
<keyword evidence="1" id="KW-0812">Transmembrane</keyword>
<evidence type="ECO:0000256" key="1">
    <source>
        <dbReference type="SAM" id="Phobius"/>
    </source>
</evidence>
<feature type="transmembrane region" description="Helical" evidence="1">
    <location>
        <begin position="7"/>
        <end position="26"/>
    </location>
</feature>
<protein>
    <submittedName>
        <fullName evidence="2">Uncharacterized protein</fullName>
    </submittedName>
</protein>
<sequence>MTPVAPIGIGTSIVLIAVGAILKYAITADEVLFLDIPVTGTILLVIGILGLVLAITYTIMVTSRSRRDVAYDDRREVVREREYEEPTRRRERY</sequence>
<keyword evidence="1" id="KW-0472">Membrane</keyword>
<gene>
    <name evidence="2" type="ORF">AVDCRST_MAG45-1819</name>
</gene>
<dbReference type="EMBL" id="CADCVU010000155">
    <property type="protein sequence ID" value="CAA9509612.1"/>
    <property type="molecule type" value="Genomic_DNA"/>
</dbReference>